<protein>
    <submittedName>
        <fullName evidence="1">Uncharacterized protein</fullName>
    </submittedName>
</protein>
<comment type="caution">
    <text evidence="1">The sequence shown here is derived from an EMBL/GenBank/DDBJ whole genome shotgun (WGS) entry which is preliminary data.</text>
</comment>
<evidence type="ECO:0000313" key="1">
    <source>
        <dbReference type="EMBL" id="EIW78717.1"/>
    </source>
</evidence>
<evidence type="ECO:0000313" key="2">
    <source>
        <dbReference type="Proteomes" id="UP000053558"/>
    </source>
</evidence>
<gene>
    <name evidence="1" type="ORF">CONPUDRAFT_138853</name>
</gene>
<dbReference type="Proteomes" id="UP000053558">
    <property type="component" value="Unassembled WGS sequence"/>
</dbReference>
<sequence length="418" mass="47069">MGDNNCSYRDRLESPFIVGRTMGEHRPLCLRKTARHTVSVTNSSVTKPSNSLRPSLDKPGGFCKIYHGHKMDQRLQAYVDTNIKIPGAGTVFRTTEVPPNGDTLLPPTRQITEAICGMHHEEQRFRLGSSRPFPLVTDQSVQDVLLNQVVPLLNLVIQTRYKNTITNANLPPRARPLEVANNVSNSQTRHYFESVDSNEEQPLEEAQDQFFFPCWARPAPAFLDAKFKPSGLADFALINSPASRDVDKNVIRAHCEAYLPWVYQTEEIREIYNGPWWLVNEDAPYDFQINESYEISHVNVMLKMAFGQINSLGSKIGFFTNTSVLVFYFYFDGVRDIDRGPGNENNAPPINIPNRNSGLVLSKPIAFDDPCLLVCLQGMTFLALDVEKWAARGSDKRMVDILAPGDELEQIIPLAARN</sequence>
<dbReference type="AlphaFoldDB" id="A0A5M3MI54"/>
<dbReference type="GeneID" id="19201262"/>
<dbReference type="KEGG" id="cput:CONPUDRAFT_138853"/>
<dbReference type="RefSeq" id="XP_007771696.1">
    <property type="nucleotide sequence ID" value="XM_007773506.1"/>
</dbReference>
<reference evidence="2" key="1">
    <citation type="journal article" date="2012" name="Science">
        <title>The Paleozoic origin of enzymatic lignin decomposition reconstructed from 31 fungal genomes.</title>
        <authorList>
            <person name="Floudas D."/>
            <person name="Binder M."/>
            <person name="Riley R."/>
            <person name="Barry K."/>
            <person name="Blanchette R.A."/>
            <person name="Henrissat B."/>
            <person name="Martinez A.T."/>
            <person name="Otillar R."/>
            <person name="Spatafora J.W."/>
            <person name="Yadav J.S."/>
            <person name="Aerts A."/>
            <person name="Benoit I."/>
            <person name="Boyd A."/>
            <person name="Carlson A."/>
            <person name="Copeland A."/>
            <person name="Coutinho P.M."/>
            <person name="de Vries R.P."/>
            <person name="Ferreira P."/>
            <person name="Findley K."/>
            <person name="Foster B."/>
            <person name="Gaskell J."/>
            <person name="Glotzer D."/>
            <person name="Gorecki P."/>
            <person name="Heitman J."/>
            <person name="Hesse C."/>
            <person name="Hori C."/>
            <person name="Igarashi K."/>
            <person name="Jurgens J.A."/>
            <person name="Kallen N."/>
            <person name="Kersten P."/>
            <person name="Kohler A."/>
            <person name="Kuees U."/>
            <person name="Kumar T.K.A."/>
            <person name="Kuo A."/>
            <person name="LaButti K."/>
            <person name="Larrondo L.F."/>
            <person name="Lindquist E."/>
            <person name="Ling A."/>
            <person name="Lombard V."/>
            <person name="Lucas S."/>
            <person name="Lundell T."/>
            <person name="Martin R."/>
            <person name="McLaughlin D.J."/>
            <person name="Morgenstern I."/>
            <person name="Morin E."/>
            <person name="Murat C."/>
            <person name="Nagy L.G."/>
            <person name="Nolan M."/>
            <person name="Ohm R.A."/>
            <person name="Patyshakuliyeva A."/>
            <person name="Rokas A."/>
            <person name="Ruiz-Duenas F.J."/>
            <person name="Sabat G."/>
            <person name="Salamov A."/>
            <person name="Samejima M."/>
            <person name="Schmutz J."/>
            <person name="Slot J.C."/>
            <person name="St John F."/>
            <person name="Stenlid J."/>
            <person name="Sun H."/>
            <person name="Sun S."/>
            <person name="Syed K."/>
            <person name="Tsang A."/>
            <person name="Wiebenga A."/>
            <person name="Young D."/>
            <person name="Pisabarro A."/>
            <person name="Eastwood D.C."/>
            <person name="Martin F."/>
            <person name="Cullen D."/>
            <person name="Grigoriev I.V."/>
            <person name="Hibbett D.S."/>
        </authorList>
    </citation>
    <scope>NUCLEOTIDE SEQUENCE [LARGE SCALE GENOMIC DNA]</scope>
    <source>
        <strain evidence="2">RWD-64-598 SS2</strain>
    </source>
</reference>
<dbReference type="EMBL" id="JH711582">
    <property type="protein sequence ID" value="EIW78717.1"/>
    <property type="molecule type" value="Genomic_DNA"/>
</dbReference>
<organism evidence="1 2">
    <name type="scientific">Coniophora puteana (strain RWD-64-598)</name>
    <name type="common">Brown rot fungus</name>
    <dbReference type="NCBI Taxonomy" id="741705"/>
    <lineage>
        <taxon>Eukaryota</taxon>
        <taxon>Fungi</taxon>
        <taxon>Dikarya</taxon>
        <taxon>Basidiomycota</taxon>
        <taxon>Agaricomycotina</taxon>
        <taxon>Agaricomycetes</taxon>
        <taxon>Agaricomycetidae</taxon>
        <taxon>Boletales</taxon>
        <taxon>Coniophorineae</taxon>
        <taxon>Coniophoraceae</taxon>
        <taxon>Coniophora</taxon>
    </lineage>
</organism>
<keyword evidence="2" id="KW-1185">Reference proteome</keyword>
<proteinExistence type="predicted"/>
<dbReference type="OMA" id="EINIRTH"/>
<name>A0A5M3MI54_CONPW</name>
<accession>A0A5M3MI54</accession>
<dbReference type="OrthoDB" id="3011417at2759"/>